<dbReference type="eggNOG" id="ENOG5032SST">
    <property type="taxonomic scope" value="Bacteria"/>
</dbReference>
<dbReference type="EMBL" id="CP072369">
    <property type="protein sequence ID" value="QUB85502.1"/>
    <property type="molecule type" value="Genomic_DNA"/>
</dbReference>
<proteinExistence type="predicted"/>
<evidence type="ECO:0000313" key="3">
    <source>
        <dbReference type="Proteomes" id="UP000060345"/>
    </source>
</evidence>
<evidence type="ECO:0000313" key="4">
    <source>
        <dbReference type="Proteomes" id="UP000682005"/>
    </source>
</evidence>
<dbReference type="STRING" id="1236517.ADJ77_08470"/>
<reference evidence="1 3" key="1">
    <citation type="submission" date="2015-07" db="EMBL/GenBank/DDBJ databases">
        <authorList>
            <person name="Noorani M."/>
        </authorList>
    </citation>
    <scope>NUCLEOTIDE SEQUENCE [LARGE SCALE GENOMIC DNA]</scope>
    <source>
        <strain evidence="1 3">W1435</strain>
    </source>
</reference>
<dbReference type="Proteomes" id="UP000682005">
    <property type="component" value="Chromosome 2"/>
</dbReference>
<sequence>MRRTLNPFILLLFAIPFLGCQKKKVAYDVPTWILSMVEDNKNTGIETDFSNILSDKRVPYIGFIGSNYQKLKIDILNVQKKDDNLYDVTGVSVVKGNRCNFHGTIDVIENREFNHPTYGVDDSMKGKFKRRGCSIAKYRFEEDSNQRGSGVFSGYLFFYWYETHDNKIVYDDIDDHSDSYCNNQYVGTWQGNRTKKSKPCAWGQYRVPNSGDLDIGAAEFSVNPKYSHNGWEKE</sequence>
<dbReference type="RefSeq" id="WP_025078979.1">
    <property type="nucleotide sequence ID" value="NZ_BAKO01000034.1"/>
</dbReference>
<protein>
    <submittedName>
        <fullName evidence="1">Uncharacterized protein</fullName>
    </submittedName>
</protein>
<gene>
    <name evidence="1" type="ORF">ADJ77_08470</name>
    <name evidence="2" type="ORF">J5A51_04315</name>
</gene>
<keyword evidence="4" id="KW-1185">Reference proteome</keyword>
<dbReference type="EMBL" id="CP012075">
    <property type="protein sequence ID" value="AKU69886.1"/>
    <property type="molecule type" value="Genomic_DNA"/>
</dbReference>
<dbReference type="Proteomes" id="UP000060345">
    <property type="component" value="Chromosome 2"/>
</dbReference>
<reference evidence="2 4" key="2">
    <citation type="submission" date="2021-03" db="EMBL/GenBank/DDBJ databases">
        <title>Human Oral Microbial Genomes.</title>
        <authorList>
            <person name="Johnston C.D."/>
            <person name="Chen T."/>
            <person name="Dewhirst F.E."/>
        </authorList>
    </citation>
    <scope>NUCLEOTIDE SEQUENCE [LARGE SCALE GENOMIC DNA]</scope>
    <source>
        <strain evidence="2 4">W1435</strain>
    </source>
</reference>
<organism evidence="1 3">
    <name type="scientific">Prevotella fusca JCM 17724</name>
    <dbReference type="NCBI Taxonomy" id="1236517"/>
    <lineage>
        <taxon>Bacteria</taxon>
        <taxon>Pseudomonadati</taxon>
        <taxon>Bacteroidota</taxon>
        <taxon>Bacteroidia</taxon>
        <taxon>Bacteroidales</taxon>
        <taxon>Prevotellaceae</taxon>
        <taxon>Prevotella</taxon>
    </lineage>
</organism>
<dbReference type="OrthoDB" id="880022at2"/>
<dbReference type="AlphaFoldDB" id="A0A0K1NMH4"/>
<evidence type="ECO:0000313" key="2">
    <source>
        <dbReference type="EMBL" id="QUB85502.1"/>
    </source>
</evidence>
<dbReference type="KEGG" id="pfus:ADJ77_08470"/>
<evidence type="ECO:0000313" key="1">
    <source>
        <dbReference type="EMBL" id="AKU69886.1"/>
    </source>
</evidence>
<name>A0A0K1NMH4_9BACT</name>
<accession>A0A0K1NMH4</accession>